<evidence type="ECO:0000256" key="1">
    <source>
        <dbReference type="SAM" id="MobiDB-lite"/>
    </source>
</evidence>
<reference evidence="3" key="1">
    <citation type="journal article" date="2019" name="Nat. Commun.">
        <title>The genome of broomcorn millet.</title>
        <authorList>
            <person name="Zou C."/>
            <person name="Miki D."/>
            <person name="Li D."/>
            <person name="Tang Q."/>
            <person name="Xiao L."/>
            <person name="Rajput S."/>
            <person name="Deng P."/>
            <person name="Jia W."/>
            <person name="Huang R."/>
            <person name="Zhang M."/>
            <person name="Sun Y."/>
            <person name="Hu J."/>
            <person name="Fu X."/>
            <person name="Schnable P.S."/>
            <person name="Li F."/>
            <person name="Zhang H."/>
            <person name="Feng B."/>
            <person name="Zhu X."/>
            <person name="Liu R."/>
            <person name="Schnable J.C."/>
            <person name="Zhu J.-K."/>
            <person name="Zhang H."/>
        </authorList>
    </citation>
    <scope>NUCLEOTIDE SEQUENCE [LARGE SCALE GENOMIC DNA]</scope>
</reference>
<sequence length="133" mass="14549">MPAGCIVFDVPRVGSRQQAATGQCAKEARSASKTASSQGRVMAASWSKPNSSSAIRRSTRNCGCSRQAMGTTNRHRLSPTYTGKCPLGTTSCCRRPRLEHRLTICFRLADCAIFLAIADYCLDHENERYAQTT</sequence>
<dbReference type="Proteomes" id="UP000275267">
    <property type="component" value="Unassembled WGS sequence"/>
</dbReference>
<dbReference type="OrthoDB" id="10579058at2759"/>
<feature type="region of interest" description="Disordered" evidence="1">
    <location>
        <begin position="30"/>
        <end position="57"/>
    </location>
</feature>
<dbReference type="AlphaFoldDB" id="A0A3L6QIT1"/>
<proteinExistence type="predicted"/>
<evidence type="ECO:0000313" key="3">
    <source>
        <dbReference type="Proteomes" id="UP000275267"/>
    </source>
</evidence>
<name>A0A3L6QIT1_PANMI</name>
<comment type="caution">
    <text evidence="2">The sequence shown here is derived from an EMBL/GenBank/DDBJ whole genome shotgun (WGS) entry which is preliminary data.</text>
</comment>
<organism evidence="2 3">
    <name type="scientific">Panicum miliaceum</name>
    <name type="common">Proso millet</name>
    <name type="synonym">Broomcorn millet</name>
    <dbReference type="NCBI Taxonomy" id="4540"/>
    <lineage>
        <taxon>Eukaryota</taxon>
        <taxon>Viridiplantae</taxon>
        <taxon>Streptophyta</taxon>
        <taxon>Embryophyta</taxon>
        <taxon>Tracheophyta</taxon>
        <taxon>Spermatophyta</taxon>
        <taxon>Magnoliopsida</taxon>
        <taxon>Liliopsida</taxon>
        <taxon>Poales</taxon>
        <taxon>Poaceae</taxon>
        <taxon>PACMAD clade</taxon>
        <taxon>Panicoideae</taxon>
        <taxon>Panicodae</taxon>
        <taxon>Paniceae</taxon>
        <taxon>Panicinae</taxon>
        <taxon>Panicum</taxon>
        <taxon>Panicum sect. Panicum</taxon>
    </lineage>
</organism>
<evidence type="ECO:0000313" key="2">
    <source>
        <dbReference type="EMBL" id="RLM79735.1"/>
    </source>
</evidence>
<dbReference type="EMBL" id="PQIB02000012">
    <property type="protein sequence ID" value="RLM79735.1"/>
    <property type="molecule type" value="Genomic_DNA"/>
</dbReference>
<accession>A0A3L6QIT1</accession>
<protein>
    <submittedName>
        <fullName evidence="2">Uncharacterized protein</fullName>
    </submittedName>
</protein>
<feature type="compositionally biased region" description="Polar residues" evidence="1">
    <location>
        <begin position="47"/>
        <end position="57"/>
    </location>
</feature>
<gene>
    <name evidence="2" type="ORF">C2845_PM12G13420</name>
</gene>
<keyword evidence="3" id="KW-1185">Reference proteome</keyword>